<keyword evidence="2" id="KW-1185">Reference proteome</keyword>
<protein>
    <recommendedName>
        <fullName evidence="3">CxC2-like cysteine cluster KDZ transposase-associated domain-containing protein</fullName>
    </recommendedName>
</protein>
<accession>A0ABQ0LPJ3</accession>
<proteinExistence type="predicted"/>
<evidence type="ECO:0008006" key="3">
    <source>
        <dbReference type="Google" id="ProtNLM"/>
    </source>
</evidence>
<sequence length="183" mass="21154">MHLVPRNHNFHALFRNAFDAYLDVRAAADHRAAVALGRDTNNWRIKNTCPPCQYPLEGEEPLDPEMQATLDGNNSAKRLNVGSRQERADDREVPGDYYLPRTEVERWAAEHMEELKAAYQREMDEANYVPGEEPHCPDERWKNMQENLTAMAQHAYEETGIMPCLCRHNFVLLMVDMVHSGEM</sequence>
<name>A0ABQ0LPJ3_MYCCL</name>
<organism evidence="1 2">
    <name type="scientific">Mycena chlorophos</name>
    <name type="common">Agaric fungus</name>
    <name type="synonym">Agaricus chlorophos</name>
    <dbReference type="NCBI Taxonomy" id="658473"/>
    <lineage>
        <taxon>Eukaryota</taxon>
        <taxon>Fungi</taxon>
        <taxon>Dikarya</taxon>
        <taxon>Basidiomycota</taxon>
        <taxon>Agaricomycotina</taxon>
        <taxon>Agaricomycetes</taxon>
        <taxon>Agaricomycetidae</taxon>
        <taxon>Agaricales</taxon>
        <taxon>Marasmiineae</taxon>
        <taxon>Mycenaceae</taxon>
        <taxon>Mycena</taxon>
    </lineage>
</organism>
<evidence type="ECO:0000313" key="1">
    <source>
        <dbReference type="EMBL" id="GAT53014.1"/>
    </source>
</evidence>
<gene>
    <name evidence="1" type="ORF">MCHLO_10019</name>
</gene>
<reference evidence="1" key="1">
    <citation type="submission" date="2014-09" db="EMBL/GenBank/DDBJ databases">
        <title>Genome sequence of the luminous mushroom Mycena chlorophos for searching fungal bioluminescence genes.</title>
        <authorList>
            <person name="Tanaka Y."/>
            <person name="Kasuga D."/>
            <person name="Oba Y."/>
            <person name="Hase S."/>
            <person name="Sato K."/>
            <person name="Oba Y."/>
            <person name="Sakakibara Y."/>
        </authorList>
    </citation>
    <scope>NUCLEOTIDE SEQUENCE</scope>
</reference>
<dbReference type="EMBL" id="DF848054">
    <property type="protein sequence ID" value="GAT53014.1"/>
    <property type="molecule type" value="Genomic_DNA"/>
</dbReference>
<dbReference type="Proteomes" id="UP000815677">
    <property type="component" value="Unassembled WGS sequence"/>
</dbReference>
<evidence type="ECO:0000313" key="2">
    <source>
        <dbReference type="Proteomes" id="UP000815677"/>
    </source>
</evidence>
<dbReference type="InterPro" id="IPR040521">
    <property type="entry name" value="KDZ"/>
</dbReference>
<dbReference type="Pfam" id="PF18758">
    <property type="entry name" value="KDZ"/>
    <property type="match status" value="1"/>
</dbReference>